<keyword evidence="3" id="KW-1185">Reference proteome</keyword>
<organism evidence="2 3">
    <name type="scientific">Araneus ventricosus</name>
    <name type="common">Orbweaver spider</name>
    <name type="synonym">Epeira ventricosa</name>
    <dbReference type="NCBI Taxonomy" id="182803"/>
    <lineage>
        <taxon>Eukaryota</taxon>
        <taxon>Metazoa</taxon>
        <taxon>Ecdysozoa</taxon>
        <taxon>Arthropoda</taxon>
        <taxon>Chelicerata</taxon>
        <taxon>Arachnida</taxon>
        <taxon>Araneae</taxon>
        <taxon>Araneomorphae</taxon>
        <taxon>Entelegynae</taxon>
        <taxon>Araneoidea</taxon>
        <taxon>Araneidae</taxon>
        <taxon>Araneus</taxon>
    </lineage>
</organism>
<comment type="caution">
    <text evidence="2">The sequence shown here is derived from an EMBL/GenBank/DDBJ whole genome shotgun (WGS) entry which is preliminary data.</text>
</comment>
<gene>
    <name evidence="2" type="ORF">AVEN_92853_1</name>
</gene>
<protein>
    <submittedName>
        <fullName evidence="2">Uncharacterized protein</fullName>
    </submittedName>
</protein>
<reference evidence="2 3" key="1">
    <citation type="journal article" date="2019" name="Sci. Rep.">
        <title>Orb-weaving spider Araneus ventricosus genome elucidates the spidroin gene catalogue.</title>
        <authorList>
            <person name="Kono N."/>
            <person name="Nakamura H."/>
            <person name="Ohtoshi R."/>
            <person name="Moran D.A.P."/>
            <person name="Shinohara A."/>
            <person name="Yoshida Y."/>
            <person name="Fujiwara M."/>
            <person name="Mori M."/>
            <person name="Tomita M."/>
            <person name="Arakawa K."/>
        </authorList>
    </citation>
    <scope>NUCLEOTIDE SEQUENCE [LARGE SCALE GENOMIC DNA]</scope>
</reference>
<dbReference type="AlphaFoldDB" id="A0A4Y2N616"/>
<proteinExistence type="predicted"/>
<accession>A0A4Y2N616</accession>
<feature type="region of interest" description="Disordered" evidence="1">
    <location>
        <begin position="1"/>
        <end position="47"/>
    </location>
</feature>
<name>A0A4Y2N616_ARAVE</name>
<evidence type="ECO:0000256" key="1">
    <source>
        <dbReference type="SAM" id="MobiDB-lite"/>
    </source>
</evidence>
<evidence type="ECO:0000313" key="2">
    <source>
        <dbReference type="EMBL" id="GBN34801.1"/>
    </source>
</evidence>
<sequence length="95" mass="10723">MLVDDGLRVAAKHPSPTTTRKKHSEPASPENVPCCQTPPEPRKPKVSPFVIDDKLKTTALIKTFVTFQEKKIMGKFIPGKRLKYYLRRLKTTGTS</sequence>
<evidence type="ECO:0000313" key="3">
    <source>
        <dbReference type="Proteomes" id="UP000499080"/>
    </source>
</evidence>
<dbReference type="Proteomes" id="UP000499080">
    <property type="component" value="Unassembled WGS sequence"/>
</dbReference>
<dbReference type="EMBL" id="BGPR01008593">
    <property type="protein sequence ID" value="GBN34801.1"/>
    <property type="molecule type" value="Genomic_DNA"/>
</dbReference>